<keyword evidence="2 3" id="KW-0378">Hydrolase</keyword>
<dbReference type="NCBIfam" id="TIGR01428">
    <property type="entry name" value="HAD_type_II"/>
    <property type="match status" value="1"/>
</dbReference>
<proteinExistence type="inferred from homology"/>
<dbReference type="Gene3D" id="1.10.150.240">
    <property type="entry name" value="Putative phosphatase, domain 2"/>
    <property type="match status" value="1"/>
</dbReference>
<protein>
    <recommendedName>
        <fullName evidence="3">(S)-2-haloacid dehalogenase</fullName>
        <ecNumber evidence="3">3.8.1.2</ecNumber>
    </recommendedName>
    <alternativeName>
        <fullName evidence="3">2-haloalkanoic acid dehalogenase</fullName>
    </alternativeName>
    <alternativeName>
        <fullName evidence="3">Halocarboxylic acid halidohydrolase</fullName>
    </alternativeName>
    <alternativeName>
        <fullName evidence="3">L-2-haloacid dehalogenase</fullName>
    </alternativeName>
</protein>
<dbReference type="InterPro" id="IPR036412">
    <property type="entry name" value="HAD-like_sf"/>
</dbReference>
<reference evidence="4 5" key="1">
    <citation type="submission" date="2019-04" db="EMBL/GenBank/DDBJ databases">
        <title>Draft genome sequence of Gemmobacter aestuarii sp. nov.</title>
        <authorList>
            <person name="Hameed A."/>
            <person name="Lin S.-Y."/>
            <person name="Shahina M."/>
            <person name="Lai W.-A."/>
            <person name="Young C.-C."/>
        </authorList>
    </citation>
    <scope>NUCLEOTIDE SEQUENCE [LARGE SCALE GENOMIC DNA]</scope>
    <source>
        <strain evidence="4 5">CC-PW-75</strain>
    </source>
</reference>
<dbReference type="InterPro" id="IPR006328">
    <property type="entry name" value="2-HAD"/>
</dbReference>
<comment type="function">
    <text evidence="3">Catalyzes the hydrolytic dehalogenation of small (S)-2-haloalkanoic acids to yield the corresponding (R)-2-hydroxyalkanoic acids.</text>
</comment>
<dbReference type="SFLD" id="SFLDG01135">
    <property type="entry name" value="C1.5.6:_HAD__Beta-PGM__Phospha"/>
    <property type="match status" value="1"/>
</dbReference>
<dbReference type="EMBL" id="SSND01000005">
    <property type="protein sequence ID" value="THD81548.1"/>
    <property type="molecule type" value="Genomic_DNA"/>
</dbReference>
<comment type="catalytic activity">
    <reaction evidence="3">
        <text>an (S)-2-haloacid + H2O = a (2R)-2-hydroxycarboxylate + a halide anion + H(+)</text>
        <dbReference type="Rhea" id="RHEA:11192"/>
        <dbReference type="ChEBI" id="CHEBI:15377"/>
        <dbReference type="ChEBI" id="CHEBI:15378"/>
        <dbReference type="ChEBI" id="CHEBI:16042"/>
        <dbReference type="ChEBI" id="CHEBI:58314"/>
        <dbReference type="ChEBI" id="CHEBI:137405"/>
        <dbReference type="EC" id="3.8.1.2"/>
    </reaction>
</comment>
<dbReference type="EC" id="3.8.1.2" evidence="3"/>
<evidence type="ECO:0000256" key="2">
    <source>
        <dbReference type="ARBA" id="ARBA00022801"/>
    </source>
</evidence>
<dbReference type="InterPro" id="IPR051540">
    <property type="entry name" value="S-2-haloacid_dehalogenase"/>
</dbReference>
<dbReference type="PANTHER" id="PTHR43316:SF3">
    <property type="entry name" value="HALOACID DEHALOGENASE, TYPE II (AFU_ORTHOLOGUE AFUA_2G07750)-RELATED"/>
    <property type="match status" value="1"/>
</dbReference>
<gene>
    <name evidence="4" type="ORF">E7811_16720</name>
</gene>
<evidence type="ECO:0000256" key="3">
    <source>
        <dbReference type="RuleBase" id="RU368077"/>
    </source>
</evidence>
<accession>A0A4S3MJU0</accession>
<dbReference type="SFLD" id="SFLDG01129">
    <property type="entry name" value="C1.5:_HAD__Beta-PGM__Phosphata"/>
    <property type="match status" value="1"/>
</dbReference>
<comment type="caution">
    <text evidence="4">The sequence shown here is derived from an EMBL/GenBank/DDBJ whole genome shotgun (WGS) entry which is preliminary data.</text>
</comment>
<dbReference type="PANTHER" id="PTHR43316">
    <property type="entry name" value="HYDROLASE, HALOACID DELAHOGENASE-RELATED"/>
    <property type="match status" value="1"/>
</dbReference>
<dbReference type="NCBIfam" id="TIGR01493">
    <property type="entry name" value="HAD-SF-IA-v2"/>
    <property type="match status" value="1"/>
</dbReference>
<comment type="similarity">
    <text evidence="1 3">Belongs to the HAD-like hydrolase superfamily. S-2-haloalkanoic acid dehalogenase family.</text>
</comment>
<evidence type="ECO:0000313" key="5">
    <source>
        <dbReference type="Proteomes" id="UP000309450"/>
    </source>
</evidence>
<dbReference type="Pfam" id="PF00702">
    <property type="entry name" value="Hydrolase"/>
    <property type="match status" value="1"/>
</dbReference>
<dbReference type="GO" id="GO:0018784">
    <property type="term" value="F:(S)-2-haloacid dehalogenase activity"/>
    <property type="evidence" value="ECO:0007669"/>
    <property type="project" value="UniProtKB-UniRule"/>
</dbReference>
<evidence type="ECO:0000256" key="1">
    <source>
        <dbReference type="ARBA" id="ARBA00008106"/>
    </source>
</evidence>
<dbReference type="AlphaFoldDB" id="A0A4S3MJU0"/>
<sequence length="228" mass="24049">MPIQAVVFDAYGTLFDVAGAARAAAAEPGGERLAAIWPRLAEDWRRKQLEYTWLRAITRIHADFAKVTADGLDWAMEAAGLVDPALRARLLALYDALPAYSEVPAVLAALKGHGLATAILSNGAPAMLGAAVRSAGIGAHLDAVLSVEEVGVFKPDARVYSLATARFGLRPEQVLFVSSNGWDVAGASGYGFATVWVNRAGLPQDRLSHGPAHVMPDLSAIPDLARAL</sequence>
<keyword evidence="5" id="KW-1185">Reference proteome</keyword>
<dbReference type="RefSeq" id="WP_136395808.1">
    <property type="nucleotide sequence ID" value="NZ_SSND01000005.1"/>
</dbReference>
<dbReference type="InterPro" id="IPR023214">
    <property type="entry name" value="HAD_sf"/>
</dbReference>
<dbReference type="InterPro" id="IPR006439">
    <property type="entry name" value="HAD-SF_hydro_IA"/>
</dbReference>
<dbReference type="OrthoDB" id="7989657at2"/>
<evidence type="ECO:0000313" key="4">
    <source>
        <dbReference type="EMBL" id="THD81548.1"/>
    </source>
</evidence>
<name>A0A4S3MJU0_9RHOB</name>
<dbReference type="CDD" id="cd02588">
    <property type="entry name" value="HAD_L2-DEX"/>
    <property type="match status" value="1"/>
</dbReference>
<organism evidence="4 5">
    <name type="scientific">Aliigemmobacter aestuarii</name>
    <dbReference type="NCBI Taxonomy" id="1445661"/>
    <lineage>
        <taxon>Bacteria</taxon>
        <taxon>Pseudomonadati</taxon>
        <taxon>Pseudomonadota</taxon>
        <taxon>Alphaproteobacteria</taxon>
        <taxon>Rhodobacterales</taxon>
        <taxon>Paracoccaceae</taxon>
        <taxon>Aliigemmobacter</taxon>
    </lineage>
</organism>
<dbReference type="Gene3D" id="3.40.50.1000">
    <property type="entry name" value="HAD superfamily/HAD-like"/>
    <property type="match status" value="1"/>
</dbReference>
<dbReference type="SFLD" id="SFLDS00003">
    <property type="entry name" value="Haloacid_Dehalogenase"/>
    <property type="match status" value="1"/>
</dbReference>
<dbReference type="PRINTS" id="PR00413">
    <property type="entry name" value="HADHALOGNASE"/>
</dbReference>
<dbReference type="SFLD" id="SFLDF00045">
    <property type="entry name" value="2-haloacid_dehalogenase"/>
    <property type="match status" value="1"/>
</dbReference>
<dbReference type="Proteomes" id="UP000309450">
    <property type="component" value="Unassembled WGS sequence"/>
</dbReference>
<dbReference type="InterPro" id="IPR023198">
    <property type="entry name" value="PGP-like_dom2"/>
</dbReference>
<dbReference type="SUPFAM" id="SSF56784">
    <property type="entry name" value="HAD-like"/>
    <property type="match status" value="1"/>
</dbReference>